<gene>
    <name evidence="2" type="ORF">GGR27_001705</name>
</gene>
<dbReference type="InterPro" id="IPR025632">
    <property type="entry name" value="DUF4290"/>
</dbReference>
<dbReference type="Proteomes" id="UP000770785">
    <property type="component" value="Unassembled WGS sequence"/>
</dbReference>
<proteinExistence type="predicted"/>
<dbReference type="RefSeq" id="WP_168036962.1">
    <property type="nucleotide sequence ID" value="NZ_JAATJH010000002.1"/>
</dbReference>
<protein>
    <recommendedName>
        <fullName evidence="4">DUF4290 domain-containing protein</fullName>
    </recommendedName>
</protein>
<evidence type="ECO:0000256" key="1">
    <source>
        <dbReference type="SAM" id="MobiDB-lite"/>
    </source>
</evidence>
<dbReference type="Pfam" id="PF14123">
    <property type="entry name" value="DUF4290"/>
    <property type="match status" value="1"/>
</dbReference>
<accession>A0ABX0XAA2</accession>
<feature type="compositionally biased region" description="Low complexity" evidence="1">
    <location>
        <begin position="209"/>
        <end position="226"/>
    </location>
</feature>
<feature type="compositionally biased region" description="Basic residues" evidence="1">
    <location>
        <begin position="197"/>
        <end position="208"/>
    </location>
</feature>
<comment type="caution">
    <text evidence="2">The sequence shown here is derived from an EMBL/GenBank/DDBJ whole genome shotgun (WGS) entry which is preliminary data.</text>
</comment>
<organism evidence="2 3">
    <name type="scientific">Neolewinella antarctica</name>
    <dbReference type="NCBI Taxonomy" id="442734"/>
    <lineage>
        <taxon>Bacteria</taxon>
        <taxon>Pseudomonadati</taxon>
        <taxon>Bacteroidota</taxon>
        <taxon>Saprospiria</taxon>
        <taxon>Saprospirales</taxon>
        <taxon>Lewinellaceae</taxon>
        <taxon>Neolewinella</taxon>
    </lineage>
</organism>
<sequence length="235" mass="27377">MEWDIAYSTTQDELVNSEYGRGVQDLLRKANAIEDDAERQRYVERVVDLMLQIQPEIKTQENYIERLWRHAFAIAGEHLNVEIPEGVTIIEEEVAKHPDPLPYPDQSQFRMRHYGQNVQALIKAAVTLEDGPEKDAATYTAAYYMKVALDTWDQGKFVNEDMIRKDLHEMSGQQLVLAPEIKIGTPGPNQPEQNINLRKRKKKNKNRNKSQNNNQQKQRSSYGNSNNKRRSKRRR</sequence>
<evidence type="ECO:0000313" key="2">
    <source>
        <dbReference type="EMBL" id="NJC26206.1"/>
    </source>
</evidence>
<evidence type="ECO:0000313" key="3">
    <source>
        <dbReference type="Proteomes" id="UP000770785"/>
    </source>
</evidence>
<keyword evidence="3" id="KW-1185">Reference proteome</keyword>
<reference evidence="2 3" key="1">
    <citation type="submission" date="2020-03" db="EMBL/GenBank/DDBJ databases">
        <title>Genomic Encyclopedia of Type Strains, Phase IV (KMG-IV): sequencing the most valuable type-strain genomes for metagenomic binning, comparative biology and taxonomic classification.</title>
        <authorList>
            <person name="Goeker M."/>
        </authorList>
    </citation>
    <scope>NUCLEOTIDE SEQUENCE [LARGE SCALE GENOMIC DNA]</scope>
    <source>
        <strain evidence="2 3">DSM 105096</strain>
    </source>
</reference>
<feature type="region of interest" description="Disordered" evidence="1">
    <location>
        <begin position="180"/>
        <end position="235"/>
    </location>
</feature>
<name>A0ABX0XAA2_9BACT</name>
<dbReference type="EMBL" id="JAATJH010000002">
    <property type="protein sequence ID" value="NJC26206.1"/>
    <property type="molecule type" value="Genomic_DNA"/>
</dbReference>
<evidence type="ECO:0008006" key="4">
    <source>
        <dbReference type="Google" id="ProtNLM"/>
    </source>
</evidence>